<dbReference type="EMBL" id="JAYRBN010000037">
    <property type="protein sequence ID" value="KAL2746777.1"/>
    <property type="molecule type" value="Genomic_DNA"/>
</dbReference>
<proteinExistence type="predicted"/>
<name>A0ABD2CNV0_VESMC</name>
<keyword evidence="3" id="KW-1185">Reference proteome</keyword>
<feature type="region of interest" description="Disordered" evidence="1">
    <location>
        <begin position="34"/>
        <end position="57"/>
    </location>
</feature>
<evidence type="ECO:0000313" key="2">
    <source>
        <dbReference type="EMBL" id="KAL2746777.1"/>
    </source>
</evidence>
<reference evidence="2 3" key="1">
    <citation type="journal article" date="2024" name="Ann. Entomol. Soc. Am.">
        <title>Genomic analyses of the southern and eastern yellowjacket wasps (Hymenoptera: Vespidae) reveal evolutionary signatures of social life.</title>
        <authorList>
            <person name="Catto M.A."/>
            <person name="Caine P.B."/>
            <person name="Orr S.E."/>
            <person name="Hunt B.G."/>
            <person name="Goodisman M.A.D."/>
        </authorList>
    </citation>
    <scope>NUCLEOTIDE SEQUENCE [LARGE SCALE GENOMIC DNA]</scope>
    <source>
        <strain evidence="2">232</strain>
        <tissue evidence="2">Head and thorax</tissue>
    </source>
</reference>
<comment type="caution">
    <text evidence="2">The sequence shown here is derived from an EMBL/GenBank/DDBJ whole genome shotgun (WGS) entry which is preliminary data.</text>
</comment>
<accession>A0ABD2CNV0</accession>
<organism evidence="2 3">
    <name type="scientific">Vespula maculifrons</name>
    <name type="common">Eastern yellow jacket</name>
    <name type="synonym">Wasp</name>
    <dbReference type="NCBI Taxonomy" id="7453"/>
    <lineage>
        <taxon>Eukaryota</taxon>
        <taxon>Metazoa</taxon>
        <taxon>Ecdysozoa</taxon>
        <taxon>Arthropoda</taxon>
        <taxon>Hexapoda</taxon>
        <taxon>Insecta</taxon>
        <taxon>Pterygota</taxon>
        <taxon>Neoptera</taxon>
        <taxon>Endopterygota</taxon>
        <taxon>Hymenoptera</taxon>
        <taxon>Apocrita</taxon>
        <taxon>Aculeata</taxon>
        <taxon>Vespoidea</taxon>
        <taxon>Vespidae</taxon>
        <taxon>Vespinae</taxon>
        <taxon>Vespula</taxon>
    </lineage>
</organism>
<feature type="compositionally biased region" description="Basic and acidic residues" evidence="1">
    <location>
        <begin position="46"/>
        <end position="57"/>
    </location>
</feature>
<evidence type="ECO:0000313" key="3">
    <source>
        <dbReference type="Proteomes" id="UP001607303"/>
    </source>
</evidence>
<dbReference type="AlphaFoldDB" id="A0ABD2CNV0"/>
<gene>
    <name evidence="2" type="ORF">V1477_005147</name>
</gene>
<evidence type="ECO:0000256" key="1">
    <source>
        <dbReference type="SAM" id="MobiDB-lite"/>
    </source>
</evidence>
<dbReference type="Proteomes" id="UP001607303">
    <property type="component" value="Unassembled WGS sequence"/>
</dbReference>
<sequence>MDTIFLRDITDSTIIKYNLSLYLNTANNQYSANSSYLTNKEKKRKEKDSADSEDRMSRMTTEIFQHGGNESVSFCHAMQGVKQQGILYRCKLDEDTFENIENIN</sequence>
<protein>
    <submittedName>
        <fullName evidence="2">Uncharacterized protein</fullName>
    </submittedName>
</protein>